<feature type="compositionally biased region" description="Low complexity" evidence="1">
    <location>
        <begin position="142"/>
        <end position="166"/>
    </location>
</feature>
<evidence type="ECO:0000256" key="1">
    <source>
        <dbReference type="SAM" id="MobiDB-lite"/>
    </source>
</evidence>
<dbReference type="Proteomes" id="UP000054560">
    <property type="component" value="Unassembled WGS sequence"/>
</dbReference>
<gene>
    <name evidence="2" type="ORF">SARC_13191</name>
</gene>
<sequence length="749" mass="81062">MLGQLYNPKGCEASAQTHDDALIARETACPNGIPSAISATGSETNGVHRPVSGPIPSSSPDNLRFQELYGGDDRANMTPGMQTHHTQSKAQIIETMAAIDHNRNRYNNGAGSDDRNGMRSVGVSSATNIPLPPTYNRPPYTQQPLLQQHPRQPQQQQHPRQPQQQQFTYAPPDSSTIMPGPYIHTRAYPPPDTPYFGHALLPHPQYNTYTAPQAYAQSPVVMVGQHAGPPYTYLHPNGVPNNGSWQNAHIHAPAQAQQHTPTHAYAQDQGDVQRHAHAQAQADAQLNAAARTTLRSESQSRLRAGFQPETVERSHVHVKVSEVHKTLGDFLPEHVLKDTKDEDACVPADLKDMERHRDSRRIDTGSSVTGDVDTGIAASVISTAGNDVGKGYDKTALRGARPYTIGSSKIGLPSRNTAVWKQHMTEGISTLLPDIVLPSDSRDLPGVRVCGDLNFGTFNVVPDADTDTDTAKHVADGIGSVTKQKNGKGATLSSTVESNPKLDWKSGAGRGKRSPMVHVRDDMDSTRQEGRANGVNRDQNGMQCAKENRVVSIENATDSKIYLADIVFTPPCSVFVVTDTNALQWVKPAKDFADSVGSSCLVIPPHSSYDFLVGCLPGGDVGIYQQYIVIALVVGDTTAEQPTIEYLGSKTTCMMQHADDVALLDADAMPFFPLWMTTLFDTQANLVVGPTLPLPIPRCMTTKTTAMVAREMHRTVLSISAPSAAPTTLVVPQTSRSISAPTASEYNRQ</sequence>
<keyword evidence="3" id="KW-1185">Reference proteome</keyword>
<dbReference type="EMBL" id="KQ244591">
    <property type="protein sequence ID" value="KNC74257.1"/>
    <property type="molecule type" value="Genomic_DNA"/>
</dbReference>
<proteinExistence type="predicted"/>
<evidence type="ECO:0000313" key="3">
    <source>
        <dbReference type="Proteomes" id="UP000054560"/>
    </source>
</evidence>
<feature type="region of interest" description="Disordered" evidence="1">
    <location>
        <begin position="483"/>
        <end position="516"/>
    </location>
</feature>
<accession>A0A0L0FBW3</accession>
<feature type="region of interest" description="Disordered" evidence="1">
    <location>
        <begin position="103"/>
        <end position="184"/>
    </location>
</feature>
<name>A0A0L0FBW3_9EUKA</name>
<feature type="non-terminal residue" evidence="2">
    <location>
        <position position="749"/>
    </location>
</feature>
<dbReference type="RefSeq" id="XP_014148159.1">
    <property type="nucleotide sequence ID" value="XM_014292684.1"/>
</dbReference>
<protein>
    <submittedName>
        <fullName evidence="2">Uncharacterized protein</fullName>
    </submittedName>
</protein>
<organism evidence="2 3">
    <name type="scientific">Sphaeroforma arctica JP610</name>
    <dbReference type="NCBI Taxonomy" id="667725"/>
    <lineage>
        <taxon>Eukaryota</taxon>
        <taxon>Ichthyosporea</taxon>
        <taxon>Ichthyophonida</taxon>
        <taxon>Sphaeroforma</taxon>
    </lineage>
</organism>
<reference evidence="2 3" key="1">
    <citation type="submission" date="2011-02" db="EMBL/GenBank/DDBJ databases">
        <title>The Genome Sequence of Sphaeroforma arctica JP610.</title>
        <authorList>
            <consortium name="The Broad Institute Genome Sequencing Platform"/>
            <person name="Russ C."/>
            <person name="Cuomo C."/>
            <person name="Young S.K."/>
            <person name="Zeng Q."/>
            <person name="Gargeya S."/>
            <person name="Alvarado L."/>
            <person name="Berlin A."/>
            <person name="Chapman S.B."/>
            <person name="Chen Z."/>
            <person name="Freedman E."/>
            <person name="Gellesch M."/>
            <person name="Goldberg J."/>
            <person name="Griggs A."/>
            <person name="Gujja S."/>
            <person name="Heilman E."/>
            <person name="Heiman D."/>
            <person name="Howarth C."/>
            <person name="Mehta T."/>
            <person name="Neiman D."/>
            <person name="Pearson M."/>
            <person name="Roberts A."/>
            <person name="Saif S."/>
            <person name="Shea T."/>
            <person name="Shenoy N."/>
            <person name="Sisk P."/>
            <person name="Stolte C."/>
            <person name="Sykes S."/>
            <person name="White J."/>
            <person name="Yandava C."/>
            <person name="Burger G."/>
            <person name="Gray M.W."/>
            <person name="Holland P.W.H."/>
            <person name="King N."/>
            <person name="Lang F.B.F."/>
            <person name="Roger A.J."/>
            <person name="Ruiz-Trillo I."/>
            <person name="Haas B."/>
            <person name="Nusbaum C."/>
            <person name="Birren B."/>
        </authorList>
    </citation>
    <scope>NUCLEOTIDE SEQUENCE [LARGE SCALE GENOMIC DNA]</scope>
    <source>
        <strain evidence="2 3">JP610</strain>
    </source>
</reference>
<dbReference type="GeneID" id="25913695"/>
<dbReference type="AlphaFoldDB" id="A0A0L0FBW3"/>
<evidence type="ECO:0000313" key="2">
    <source>
        <dbReference type="EMBL" id="KNC74257.1"/>
    </source>
</evidence>
<feature type="region of interest" description="Disordered" evidence="1">
    <location>
        <begin position="39"/>
        <end position="62"/>
    </location>
</feature>